<evidence type="ECO:0000256" key="5">
    <source>
        <dbReference type="SAM" id="MobiDB-lite"/>
    </source>
</evidence>
<feature type="region of interest" description="Disordered" evidence="5">
    <location>
        <begin position="543"/>
        <end position="665"/>
    </location>
</feature>
<feature type="domain" description="Exocyst complex component Sec3 PIP2-binding N-terminal" evidence="6">
    <location>
        <begin position="71"/>
        <end position="168"/>
    </location>
</feature>
<dbReference type="HOGENOM" id="CLU_002075_1_0_1"/>
<dbReference type="Pfam" id="PF09763">
    <property type="entry name" value="Sec3_CC"/>
    <property type="match status" value="1"/>
</dbReference>
<dbReference type="PANTHER" id="PTHR16092:SF14">
    <property type="entry name" value="EXOCYST COMPLEX COMPONENT 1 ISOFORM X1"/>
    <property type="match status" value="1"/>
</dbReference>
<dbReference type="GO" id="GO:0005886">
    <property type="term" value="C:plasma membrane"/>
    <property type="evidence" value="ECO:0007669"/>
    <property type="project" value="TreeGrafter"/>
</dbReference>
<feature type="compositionally biased region" description="Basic and acidic residues" evidence="5">
    <location>
        <begin position="366"/>
        <end position="385"/>
    </location>
</feature>
<organism evidence="7 8">
    <name type="scientific">Fusarium oxysporum f. sp. cubense (strain race 1)</name>
    <name type="common">Panama disease fungus</name>
    <dbReference type="NCBI Taxonomy" id="1229664"/>
    <lineage>
        <taxon>Eukaryota</taxon>
        <taxon>Fungi</taxon>
        <taxon>Dikarya</taxon>
        <taxon>Ascomycota</taxon>
        <taxon>Pezizomycotina</taxon>
        <taxon>Sordariomycetes</taxon>
        <taxon>Hypocreomycetidae</taxon>
        <taxon>Hypocreales</taxon>
        <taxon>Nectriaceae</taxon>
        <taxon>Fusarium</taxon>
        <taxon>Fusarium oxysporum species complex</taxon>
    </lineage>
</organism>
<feature type="compositionally biased region" description="Basic and acidic residues" evidence="5">
    <location>
        <begin position="598"/>
        <end position="610"/>
    </location>
</feature>
<feature type="compositionally biased region" description="Basic and acidic residues" evidence="5">
    <location>
        <begin position="556"/>
        <end position="567"/>
    </location>
</feature>
<protein>
    <submittedName>
        <fullName evidence="7">Exocyst complex component SEC3</fullName>
    </submittedName>
</protein>
<dbReference type="Proteomes" id="UP000016928">
    <property type="component" value="Unassembled WGS sequence"/>
</dbReference>
<feature type="compositionally biased region" description="Pro residues" evidence="5">
    <location>
        <begin position="347"/>
        <end position="359"/>
    </location>
</feature>
<dbReference type="InterPro" id="IPR028258">
    <property type="entry name" value="Sec3-PIP2_bind"/>
</dbReference>
<sequence length="1435" mass="159273">MDRPNGGGPGAAAATSRAERFEDEKRRIIESCFNKKDVDGSFLETYITHIRITEYSSYPTTPPPPQARNAEVQKPRIIIVAVRKSGRVRLHKSKENANGSFSIGKTWNLDDLSRIESYTGPEASPNHRDWAGDTGFQVTLGKPYFWHAQTDKEKKFFIASLIKIYGKYTGGKTPELANFEQKEYDQVMGATRRPATGGSRPPPPPIAEQPSSQMASAPPRPIHPMHPSHQGLPGSGPQDAPQYRTPPTRPAHPNLGPSPVGSFDSTTSRERPPQPRWMAQSNKSQDSVATSMATRSDDGSSLPPRSRNGINGPGAYGRFAEPHESRAPAVLTPPQPQSSPKSKPPAILSPPQPPQPVPSPLQLDRPPPERRRPPMDPTRPHDRDLVPPPLISPGNKEPMAPPPRSSERVVPRMDNASQKSTSSSFTGSTLDREVAPPPTGRLPDPPKREPLPMPSSLRPGSGPTNPQAYTPNPPSHHPPTNITNQTPSPAQGNGPSPAPARMPSPAPETVDESRPGLGPMIRAKKSRNEIAGALWKAASAANAATAFKPRPGGAGERMRLLKSKTEEGPDGINSVVPAPPRPSSKGIDTPSEQPTPEETPKAEEEAKQLEQAKPAEQPKSANRNSLVPEVKISLPTSRPTSSHGPPQEVQKATEPEKKETRRSINAGNDMKYLQTLGVNPSILDERSDDFAQWLDFFGWIPGEQMRSRNVEEMRADLERELNKAQAGGWLARFREEDERVDAIKAGLDVAMAECEELDNLLTLYSVELSTLSDDIAYIEAQGQGLQVQTANQKLLKKELESLLETCAITSNELEVLRSAPLDDLGGLQHVESSLVTLYKAMVKIDPARSGADQEKADITAETNQSGLNPDFKQMRIVQEKKLVYDQESAMFIGRLVAFMSRQFDHAFTETKLAMEGALSRKVDPIHHELGRDILWQFSPLMLYARDMHPDEWNQLIQIYQDKGQPVYRVEFQATIASWRRSAVEKHQEGGVATTARKLTVKRSGTLARALRSPREDGGHKPKADKGVNDNKNPPHEVFTGVLDNLIPLIQMEQNFIIDFFHATTLEQIDFPDAVATTTPSDRGGTDLRRPRLMEPDRELARRILRAMEVIFTFLESELLRLMEWVVGQGPIQGIGVLATIEKYSAEVGQSNQEYVNTLLQKLHGHLELRFKKFVDDQLRAIEETKVKISKRKGVIAFIRLFPLFSAAVEEMLLGVDITLPIRSTVDREYDRILKTMFDSLMVIARENPGVSATSGSVDPEDKEALNFHILLIENMNHFLEETDTRGLDVLEEWKEKANTTYYEHMNLYLDAVMRRPLGKILEHLENMEAQLQTGKSPASIAAQPSNSKTVFNKVLSNYDSKEVRKGIEALRKRVEKHFGDADEPGLSRGLVIKVLEECEKFYEKVERRVGAVTTNVYGGDVLFEWPRADVKAAFR</sequence>
<keyword evidence="4" id="KW-0175">Coiled coil</keyword>
<evidence type="ECO:0000256" key="3">
    <source>
        <dbReference type="ARBA" id="ARBA00022483"/>
    </source>
</evidence>
<feature type="compositionally biased region" description="Polar residues" evidence="5">
    <location>
        <begin position="279"/>
        <end position="294"/>
    </location>
</feature>
<evidence type="ECO:0000313" key="8">
    <source>
        <dbReference type="Proteomes" id="UP000016928"/>
    </source>
</evidence>
<evidence type="ECO:0000256" key="2">
    <source>
        <dbReference type="ARBA" id="ARBA00022448"/>
    </source>
</evidence>
<feature type="compositionally biased region" description="Polar residues" evidence="5">
    <location>
        <begin position="485"/>
        <end position="494"/>
    </location>
</feature>
<evidence type="ECO:0000256" key="1">
    <source>
        <dbReference type="ARBA" id="ARBA00006518"/>
    </source>
</evidence>
<dbReference type="GO" id="GO:0006893">
    <property type="term" value="P:Golgi to plasma membrane transport"/>
    <property type="evidence" value="ECO:0007669"/>
    <property type="project" value="TreeGrafter"/>
</dbReference>
<keyword evidence="3" id="KW-0268">Exocytosis</keyword>
<dbReference type="VEuPathDB" id="FungiDB:FOC1_g10012019"/>
<dbReference type="PRINTS" id="PR01217">
    <property type="entry name" value="PRICHEXTENSN"/>
</dbReference>
<comment type="similarity">
    <text evidence="1">Belongs to the SEC3 family.</text>
</comment>
<reference evidence="8" key="2">
    <citation type="journal article" date="2014" name="PLoS ONE">
        <title>Genome and Transcriptome Analysis of the Fungal Pathogen Fusarium oxysporum f. sp. cubense Causing Banana Vascular Wilt Disease.</title>
        <authorList>
            <person name="Guo L."/>
            <person name="Han L."/>
            <person name="Yang L."/>
            <person name="Zeng H."/>
            <person name="Fan D."/>
            <person name="Zhu Y."/>
            <person name="Feng Y."/>
            <person name="Wang G."/>
            <person name="Peng C."/>
            <person name="Jiang X."/>
            <person name="Zhou D."/>
            <person name="Ni P."/>
            <person name="Liang C."/>
            <person name="Liu L."/>
            <person name="Wang J."/>
            <person name="Mao C."/>
            <person name="Fang X."/>
            <person name="Peng M."/>
            <person name="Huang J."/>
        </authorList>
    </citation>
    <scope>NUCLEOTIDE SEQUENCE [LARGE SCALE GENOMIC DNA]</scope>
    <source>
        <strain evidence="8">race 1</strain>
    </source>
</reference>
<feature type="compositionally biased region" description="Gly residues" evidence="5">
    <location>
        <begin position="1"/>
        <end position="10"/>
    </location>
</feature>
<feature type="compositionally biased region" description="Basic and acidic residues" evidence="5">
    <location>
        <begin position="651"/>
        <end position="662"/>
    </location>
</feature>
<reference evidence="8" key="1">
    <citation type="submission" date="2012-09" db="EMBL/GenBank/DDBJ databases">
        <title>Genome sequencing and comparative transcriptomics of race 1 and race 4 of banana pathogen: Fusarium oxysporum f. sp. cubense.</title>
        <authorList>
            <person name="Fang X."/>
            <person name="Huang J."/>
        </authorList>
    </citation>
    <scope>NUCLEOTIDE SEQUENCE [LARGE SCALE GENOMIC DNA]</scope>
    <source>
        <strain evidence="8">race 1</strain>
    </source>
</reference>
<dbReference type="CDD" id="cd13315">
    <property type="entry name" value="PH_Sec3"/>
    <property type="match status" value="1"/>
</dbReference>
<dbReference type="SMART" id="SM01313">
    <property type="entry name" value="Sec3-PIP2_bind"/>
    <property type="match status" value="1"/>
</dbReference>
<evidence type="ECO:0000259" key="6">
    <source>
        <dbReference type="SMART" id="SM01313"/>
    </source>
</evidence>
<dbReference type="EMBL" id="KB730216">
    <property type="protein sequence ID" value="ENH69662.1"/>
    <property type="molecule type" value="Genomic_DNA"/>
</dbReference>
<feature type="region of interest" description="Disordered" evidence="5">
    <location>
        <begin position="1003"/>
        <end position="1034"/>
    </location>
</feature>
<feature type="region of interest" description="Disordered" evidence="5">
    <location>
        <begin position="1"/>
        <end position="21"/>
    </location>
</feature>
<dbReference type="InterPro" id="IPR048628">
    <property type="entry name" value="Sec3_C"/>
</dbReference>
<evidence type="ECO:0000256" key="4">
    <source>
        <dbReference type="ARBA" id="ARBA00023054"/>
    </source>
</evidence>
<feature type="compositionally biased region" description="Basic and acidic residues" evidence="5">
    <location>
        <begin position="1012"/>
        <end position="1034"/>
    </location>
</feature>
<proteinExistence type="inferred from homology"/>
<feature type="compositionally biased region" description="Pro residues" evidence="5">
    <location>
        <begin position="496"/>
        <end position="506"/>
    </location>
</feature>
<dbReference type="Pfam" id="PF20654">
    <property type="entry name" value="Sec3_C-term"/>
    <property type="match status" value="1"/>
</dbReference>
<dbReference type="GO" id="GO:0005546">
    <property type="term" value="F:phosphatidylinositol-4,5-bisphosphate binding"/>
    <property type="evidence" value="ECO:0007669"/>
    <property type="project" value="TreeGrafter"/>
</dbReference>
<feature type="region of interest" description="Disordered" evidence="5">
    <location>
        <begin position="190"/>
        <end position="524"/>
    </location>
</feature>
<dbReference type="Gene3D" id="2.30.29.90">
    <property type="match status" value="1"/>
</dbReference>
<keyword evidence="2" id="KW-0813">Transport</keyword>
<dbReference type="GO" id="GO:0006887">
    <property type="term" value="P:exocytosis"/>
    <property type="evidence" value="ECO:0007669"/>
    <property type="project" value="UniProtKB-KW"/>
</dbReference>
<dbReference type="Pfam" id="PF15277">
    <property type="entry name" value="Sec3-PIP2_bind"/>
    <property type="match status" value="1"/>
</dbReference>
<name>N4UE67_FUSC1</name>
<dbReference type="GO" id="GO:0000145">
    <property type="term" value="C:exocyst"/>
    <property type="evidence" value="ECO:0007669"/>
    <property type="project" value="InterPro"/>
</dbReference>
<feature type="compositionally biased region" description="Low complexity" evidence="5">
    <location>
        <begin position="417"/>
        <end position="429"/>
    </location>
</feature>
<dbReference type="OMA" id="SFMRVFP"/>
<dbReference type="InterPro" id="IPR019160">
    <property type="entry name" value="Sec3_CC"/>
</dbReference>
<dbReference type="PANTHER" id="PTHR16092">
    <property type="entry name" value="SEC3/SYNTAXIN-RELATED"/>
    <property type="match status" value="1"/>
</dbReference>
<dbReference type="OrthoDB" id="27109at2759"/>
<dbReference type="STRING" id="1229664.N4UE67"/>
<accession>N4UE67</accession>
<feature type="compositionally biased region" description="Polar residues" evidence="5">
    <location>
        <begin position="634"/>
        <end position="644"/>
    </location>
</feature>
<gene>
    <name evidence="7" type="ORF">FOC1_g10012019</name>
</gene>
<evidence type="ECO:0000313" key="7">
    <source>
        <dbReference type="EMBL" id="ENH69662.1"/>
    </source>
</evidence>
<dbReference type="FunFam" id="2.30.29.90:FF:000003">
    <property type="entry name" value="Exocyst complex component Sec3"/>
    <property type="match status" value="1"/>
</dbReference>